<dbReference type="PANTHER" id="PTHR30429:SF0">
    <property type="entry name" value="METHIONINE-BINDING LIPOPROTEIN METQ"/>
    <property type="match status" value="1"/>
</dbReference>
<evidence type="ECO:0000313" key="8">
    <source>
        <dbReference type="Proteomes" id="UP000044136"/>
    </source>
</evidence>
<dbReference type="OrthoDB" id="9812878at2"/>
<keyword evidence="5" id="KW-0564">Palmitate</keyword>
<accession>A0A078M3I6</accession>
<dbReference type="eggNOG" id="COG1464">
    <property type="taxonomic scope" value="Bacteria"/>
</dbReference>
<dbReference type="Proteomes" id="UP000044136">
    <property type="component" value="Unassembled WGS sequence"/>
</dbReference>
<protein>
    <submittedName>
        <fullName evidence="7">D-methionine-binding lipoprotein MetQ</fullName>
    </submittedName>
</protein>
<keyword evidence="4" id="KW-0472">Membrane</keyword>
<dbReference type="AlphaFoldDB" id="A0A078M3I6"/>
<proteinExistence type="inferred from homology"/>
<evidence type="ECO:0000313" key="7">
    <source>
        <dbReference type="EMBL" id="CDZ99817.1"/>
    </source>
</evidence>
<keyword evidence="8" id="KW-1185">Reference proteome</keyword>
<evidence type="ECO:0000256" key="1">
    <source>
        <dbReference type="ARBA" id="ARBA00004635"/>
    </source>
</evidence>
<dbReference type="RefSeq" id="WP_035808444.1">
    <property type="nucleotide sequence ID" value="NZ_CCSE01000001.1"/>
</dbReference>
<keyword evidence="3" id="KW-0732">Signal</keyword>
<comment type="subcellular location">
    <subcellularLocation>
        <location evidence="1">Membrane</location>
        <topology evidence="1">Lipid-anchor</topology>
    </subcellularLocation>
</comment>
<dbReference type="GO" id="GO:0016020">
    <property type="term" value="C:membrane"/>
    <property type="evidence" value="ECO:0007669"/>
    <property type="project" value="UniProtKB-SubCell"/>
</dbReference>
<evidence type="ECO:0000256" key="6">
    <source>
        <dbReference type="ARBA" id="ARBA00023288"/>
    </source>
</evidence>
<dbReference type="SUPFAM" id="SSF53850">
    <property type="entry name" value="Periplasmic binding protein-like II"/>
    <property type="match status" value="1"/>
</dbReference>
<dbReference type="STRING" id="1461582.BN1048_00671"/>
<dbReference type="EMBL" id="CCSE01000001">
    <property type="protein sequence ID" value="CDZ99817.1"/>
    <property type="molecule type" value="Genomic_DNA"/>
</dbReference>
<name>A0A078M3I6_9STAP</name>
<reference evidence="7 8" key="1">
    <citation type="submission" date="2014-07" db="EMBL/GenBank/DDBJ databases">
        <authorList>
            <person name="Urmite Genomes Urmite Genomes"/>
        </authorList>
    </citation>
    <scope>NUCLEOTIDE SEQUENCE [LARGE SCALE GENOMIC DNA]</scope>
    <source>
        <strain evidence="7 8">13MG44_air</strain>
    </source>
</reference>
<dbReference type="PANTHER" id="PTHR30429">
    <property type="entry name" value="D-METHIONINE-BINDING LIPOPROTEIN METQ"/>
    <property type="match status" value="1"/>
</dbReference>
<dbReference type="InterPro" id="IPR004872">
    <property type="entry name" value="Lipoprotein_NlpA"/>
</dbReference>
<dbReference type="Gene3D" id="3.40.190.10">
    <property type="entry name" value="Periplasmic binding protein-like II"/>
    <property type="match status" value="2"/>
</dbReference>
<dbReference type="Pfam" id="PF03180">
    <property type="entry name" value="Lipoprotein_9"/>
    <property type="match status" value="1"/>
</dbReference>
<organism evidence="7 8">
    <name type="scientific">Jeotgalicoccus saudimassiliensis</name>
    <dbReference type="NCBI Taxonomy" id="1461582"/>
    <lineage>
        <taxon>Bacteria</taxon>
        <taxon>Bacillati</taxon>
        <taxon>Bacillota</taxon>
        <taxon>Bacilli</taxon>
        <taxon>Bacillales</taxon>
        <taxon>Staphylococcaceae</taxon>
        <taxon>Jeotgalicoccus</taxon>
    </lineage>
</organism>
<evidence type="ECO:0000256" key="5">
    <source>
        <dbReference type="ARBA" id="ARBA00023139"/>
    </source>
</evidence>
<gene>
    <name evidence="7" type="primary">metQ_2</name>
    <name evidence="7" type="ORF">BN1048_00671</name>
</gene>
<keyword evidence="6 7" id="KW-0449">Lipoprotein</keyword>
<evidence type="ECO:0000256" key="2">
    <source>
        <dbReference type="ARBA" id="ARBA00008973"/>
    </source>
</evidence>
<sequence length="268" mass="29331">MRGIIIFLIGTLVVIAGTGLLLYEDEGEVITIGASSGPFADMATYALKPVLEEEGYSVEVVEYSDYIQPNNALANGDLDANLFQNVLFMESFNEENGADLKNIIQVPTAPMGLYSSEFSSVEDIASGSEVALPLDPVNSSRGFLTLQDAGLITISEDANMFAIDEKDIIDNKKNLEFIYQDAGQLPRSVDQIGLSLVPGNFALASEMKLSDAIALENMNENFRNQVVINNEDTGSKMEEDLINAVQSDEFNRVIDEDFKGFDKPEEDE</sequence>
<dbReference type="HOGENOM" id="CLU_067080_0_1_9"/>
<evidence type="ECO:0000256" key="3">
    <source>
        <dbReference type="ARBA" id="ARBA00022729"/>
    </source>
</evidence>
<evidence type="ECO:0000256" key="4">
    <source>
        <dbReference type="ARBA" id="ARBA00023136"/>
    </source>
</evidence>
<comment type="similarity">
    <text evidence="2">Belongs to the NlpA lipoprotein family.</text>
</comment>